<evidence type="ECO:0000256" key="9">
    <source>
        <dbReference type="ARBA" id="ARBA00023015"/>
    </source>
</evidence>
<dbReference type="InterPro" id="IPR010982">
    <property type="entry name" value="Lambda_DNA-bd_dom_sf"/>
</dbReference>
<accession>A0A2A2KI52</accession>
<dbReference type="GO" id="GO:0006891">
    <property type="term" value="P:intra-Golgi vesicle-mediated transport"/>
    <property type="evidence" value="ECO:0007669"/>
    <property type="project" value="InterPro"/>
</dbReference>
<evidence type="ECO:0000256" key="18">
    <source>
        <dbReference type="RuleBase" id="RU000682"/>
    </source>
</evidence>
<dbReference type="GO" id="GO:0030154">
    <property type="term" value="P:cell differentiation"/>
    <property type="evidence" value="ECO:0007669"/>
    <property type="project" value="UniProtKB-ARBA"/>
</dbReference>
<evidence type="ECO:0000256" key="11">
    <source>
        <dbReference type="ARBA" id="ARBA00023054"/>
    </source>
</evidence>
<evidence type="ECO:0000256" key="6">
    <source>
        <dbReference type="ARBA" id="ARBA00022692"/>
    </source>
</evidence>
<dbReference type="Pfam" id="PF02376">
    <property type="entry name" value="CUT"/>
    <property type="match status" value="3"/>
</dbReference>
<keyword evidence="16 17" id="KW-0539">Nucleus</keyword>
<evidence type="ECO:0000256" key="1">
    <source>
        <dbReference type="ARBA" id="ARBA00004123"/>
    </source>
</evidence>
<dbReference type="SUPFAM" id="SSF47413">
    <property type="entry name" value="lambda repressor-like DNA-binding domains"/>
    <property type="match status" value="3"/>
</dbReference>
<feature type="domain" description="CUT" evidence="24">
    <location>
        <begin position="1032"/>
        <end position="1119"/>
    </location>
</feature>
<evidence type="ECO:0000256" key="7">
    <source>
        <dbReference type="ARBA" id="ARBA00022737"/>
    </source>
</evidence>
<evidence type="ECO:0000256" key="3">
    <source>
        <dbReference type="ARBA" id="ARBA00006415"/>
    </source>
</evidence>
<keyword evidence="13 22" id="KW-0472">Membrane</keyword>
<evidence type="ECO:0000256" key="17">
    <source>
        <dbReference type="PROSITE-ProRule" id="PRU00108"/>
    </source>
</evidence>
<feature type="domain" description="CUT" evidence="24">
    <location>
        <begin position="896"/>
        <end position="983"/>
    </location>
</feature>
<dbReference type="Gene3D" id="1.10.260.40">
    <property type="entry name" value="lambda repressor-like DNA-binding domains"/>
    <property type="match status" value="3"/>
</dbReference>
<dbReference type="PROSITE" id="PS51042">
    <property type="entry name" value="CUT"/>
    <property type="match status" value="3"/>
</dbReference>
<keyword evidence="12 17" id="KW-0238">DNA-binding</keyword>
<evidence type="ECO:0000256" key="8">
    <source>
        <dbReference type="ARBA" id="ARBA00022989"/>
    </source>
</evidence>
<reference evidence="25 26" key="1">
    <citation type="journal article" date="2017" name="Curr. Biol.">
        <title>Genome architecture and evolution of a unichromosomal asexual nematode.</title>
        <authorList>
            <person name="Fradin H."/>
            <person name="Zegar C."/>
            <person name="Gutwein M."/>
            <person name="Lucas J."/>
            <person name="Kovtun M."/>
            <person name="Corcoran D."/>
            <person name="Baugh L.R."/>
            <person name="Kiontke K."/>
            <person name="Gunsalus K."/>
            <person name="Fitch D.H."/>
            <person name="Piano F."/>
        </authorList>
    </citation>
    <scope>NUCLEOTIDE SEQUENCE [LARGE SCALE GENOMIC DNA]</scope>
    <source>
        <strain evidence="25">PF1309</strain>
    </source>
</reference>
<dbReference type="InterPro" id="IPR017970">
    <property type="entry name" value="Homeobox_CS"/>
</dbReference>
<feature type="compositionally biased region" description="Basic and acidic residues" evidence="21">
    <location>
        <begin position="777"/>
        <end position="786"/>
    </location>
</feature>
<dbReference type="PROSITE" id="PS50071">
    <property type="entry name" value="HOMEOBOX_2"/>
    <property type="match status" value="1"/>
</dbReference>
<protein>
    <recommendedName>
        <fullName evidence="19">Homeobox protein cut-like</fullName>
    </recommendedName>
</protein>
<dbReference type="GO" id="GO:0000981">
    <property type="term" value="F:DNA-binding transcription factor activity, RNA polymerase II-specific"/>
    <property type="evidence" value="ECO:0007669"/>
    <property type="project" value="InterPro"/>
</dbReference>
<keyword evidence="15 19" id="KW-0804">Transcription</keyword>
<dbReference type="Gene3D" id="1.10.10.60">
    <property type="entry name" value="Homeodomain-like"/>
    <property type="match status" value="1"/>
</dbReference>
<dbReference type="EMBL" id="LIAE01008576">
    <property type="protein sequence ID" value="PAV73553.1"/>
    <property type="molecule type" value="Genomic_DNA"/>
</dbReference>
<dbReference type="SMART" id="SM00389">
    <property type="entry name" value="HOX"/>
    <property type="match status" value="1"/>
</dbReference>
<dbReference type="STRING" id="2018661.A0A2A2KI52"/>
<dbReference type="PANTHER" id="PTHR14043:SF2">
    <property type="entry name" value="HOMEOBOX PROTEIN CUT"/>
    <property type="match status" value="1"/>
</dbReference>
<feature type="coiled-coil region" evidence="20">
    <location>
        <begin position="470"/>
        <end position="506"/>
    </location>
</feature>
<evidence type="ECO:0000256" key="2">
    <source>
        <dbReference type="ARBA" id="ARBA00004409"/>
    </source>
</evidence>
<evidence type="ECO:0000256" key="19">
    <source>
        <dbReference type="RuleBase" id="RU361129"/>
    </source>
</evidence>
<comment type="caution">
    <text evidence="25">The sequence shown here is derived from an EMBL/GenBank/DDBJ whole genome shotgun (WGS) entry which is preliminary data.</text>
</comment>
<dbReference type="InterPro" id="IPR001356">
    <property type="entry name" value="HD"/>
</dbReference>
<evidence type="ECO:0000256" key="20">
    <source>
        <dbReference type="SAM" id="Coils"/>
    </source>
</evidence>
<keyword evidence="10" id="KW-0333">Golgi apparatus</keyword>
<evidence type="ECO:0000256" key="22">
    <source>
        <dbReference type="SAM" id="Phobius"/>
    </source>
</evidence>
<feature type="coiled-coil region" evidence="20">
    <location>
        <begin position="1282"/>
        <end position="1309"/>
    </location>
</feature>
<feature type="compositionally biased region" description="Polar residues" evidence="21">
    <location>
        <begin position="1123"/>
        <end position="1132"/>
    </location>
</feature>
<dbReference type="GO" id="GO:0000139">
    <property type="term" value="C:Golgi membrane"/>
    <property type="evidence" value="ECO:0007669"/>
    <property type="project" value="UniProtKB-SubCell"/>
</dbReference>
<dbReference type="InterPro" id="IPR012955">
    <property type="entry name" value="CASP_C"/>
</dbReference>
<dbReference type="InterPro" id="IPR003350">
    <property type="entry name" value="CUT_dom"/>
</dbReference>
<evidence type="ECO:0000256" key="13">
    <source>
        <dbReference type="ARBA" id="ARBA00023136"/>
    </source>
</evidence>
<evidence type="ECO:0000256" key="15">
    <source>
        <dbReference type="ARBA" id="ARBA00023163"/>
    </source>
</evidence>
<evidence type="ECO:0000313" key="26">
    <source>
        <dbReference type="Proteomes" id="UP000218231"/>
    </source>
</evidence>
<evidence type="ECO:0000256" key="12">
    <source>
        <dbReference type="ARBA" id="ARBA00023125"/>
    </source>
</evidence>
<keyword evidence="8 22" id="KW-1133">Transmembrane helix</keyword>
<feature type="region of interest" description="Disordered" evidence="21">
    <location>
        <begin position="848"/>
        <end position="872"/>
    </location>
</feature>
<keyword evidence="14 17" id="KW-0371">Homeobox</keyword>
<feature type="region of interest" description="Disordered" evidence="21">
    <location>
        <begin position="592"/>
        <end position="647"/>
    </location>
</feature>
<feature type="transmembrane region" description="Helical" evidence="22">
    <location>
        <begin position="1480"/>
        <end position="1501"/>
    </location>
</feature>
<dbReference type="CDD" id="cd00086">
    <property type="entry name" value="homeodomain"/>
    <property type="match status" value="1"/>
</dbReference>
<feature type="region of interest" description="Disordered" evidence="21">
    <location>
        <begin position="1118"/>
        <end position="1143"/>
    </location>
</feature>
<dbReference type="InterPro" id="IPR057476">
    <property type="entry name" value="Cux_N"/>
</dbReference>
<keyword evidence="9 19" id="KW-0805">Transcription regulation</keyword>
<dbReference type="PROSITE" id="PS00027">
    <property type="entry name" value="HOMEOBOX_1"/>
    <property type="match status" value="1"/>
</dbReference>
<dbReference type="FunFam" id="1.10.260.40:FF:000027">
    <property type="entry name" value="Homeobox protein cut-like"/>
    <property type="match status" value="1"/>
</dbReference>
<feature type="domain" description="Homeobox" evidence="23">
    <location>
        <begin position="1146"/>
        <end position="1206"/>
    </location>
</feature>
<dbReference type="GO" id="GO:0003677">
    <property type="term" value="F:DNA binding"/>
    <property type="evidence" value="ECO:0007669"/>
    <property type="project" value="UniProtKB-UniRule"/>
</dbReference>
<dbReference type="SMART" id="SM01109">
    <property type="entry name" value="CUT"/>
    <property type="match status" value="3"/>
</dbReference>
<feature type="coiled-coil region" evidence="20">
    <location>
        <begin position="262"/>
        <end position="323"/>
    </location>
</feature>
<keyword evidence="5" id="KW-0813">Transport</keyword>
<dbReference type="Pfam" id="PF00046">
    <property type="entry name" value="Homeodomain"/>
    <property type="match status" value="1"/>
</dbReference>
<evidence type="ECO:0000256" key="4">
    <source>
        <dbReference type="ARBA" id="ARBA00008190"/>
    </source>
</evidence>
<evidence type="ECO:0000256" key="14">
    <source>
        <dbReference type="ARBA" id="ARBA00023155"/>
    </source>
</evidence>
<keyword evidence="26" id="KW-1185">Reference proteome</keyword>
<dbReference type="SUPFAM" id="SSF46689">
    <property type="entry name" value="Homeodomain-like"/>
    <property type="match status" value="1"/>
</dbReference>
<sequence length="1529" mass="173169">MALTKDVALPTDEELAVPTELRVNTAALKTIATLVGKACEKEATEFMLKRSELEDPRKTIPEGKKLTACWVDIMKNLQLKCAKEVDQAVQCVEHNNCRQETLPCFKEMSVMDECAKTKLGLIRPAPGYFSTPMVYYGDRPKPQPVFRDYQKEAKDAIEEMPEEYHLKKDYKMWKVRIDEEIHAIEVRVEGSETGKKLLLDESTKYRERTNKETRQVAVPLIKAFQREVDGLNARSQVAETALIEICSQLTNLPDPRSVLQQAVAWKLEAEKAKKALEEAETLRQTVTDLHSEFADLKNQDVTIRQLREQIKQLEERNTEAIDDTIGETEKRLREEFSIRETEMSMRAEKLKAENGNMERKISELEATNKDVQRRLDAAKMNSDRKETFVHEQVDILTRDLNEARKRIANFEAEVAGLTSELVVAKSAQQMISQLKEQLADKSDYEAIKNELRLLREIEFGDAASANEESIQKLGETVQTLDRLLAEKNRRLQNENARLRMENAKQKGGMQTSCRDSDDVVIQSILAGQGQAVVEKVTSRIGQEIAQTRQADRELDHIIEKQKQVKGEESPPPEEEQSLFTILLNMGASTSLSNELANSASSQGSSARSNPNRHEASSGPLKLPTTGPTPSTTANNSPLKSPASEIPFDKFRYSPKLTNYTGEPQKSAQELKTINDLHATVQANVRALGSRALNTAEIARQCKRLMVAYNIGQRLFAKYVMNQSQGSLSELLSKPRHWSKLTDKGREAFRRIYAWLSDDKTIELLCTLSPRRIWPSDTKIDHPKPETLWEGSGSLPPEEPVESTPKKGAASAREDQTELAKLKEQESNLERAIASRSCSDSIGLTIGDVDSKKDGSVERTQSRSGSHDTNGSDKALANKAHMIMTSRMKLGLTPITQEQFERFSCLDTEDIVKQVKEFLSINSISQRQFGEHVLGLSQGSVSDLLARPKQWSMLTQKGREPFIRMKLFMMEVTSNTRKGSEDVVNQSKSLRDLLNNLDDFSDAQQITVADVVKIKRESMDEEPISVLEKQAAEMMDSYDDPDYTQKLVNKVKARLQMHAIPQKLFGEQILGSSIGGTAELLQRPRPWSSLTSKAKEPYERMAQWLMDDDAQIRLTEKARMESGPMTSVNTNGKRSAAQADPSYELPTPKKVQRTIITDQQKEALRFVFQHEPHPSQKTTELLAQKLNLGVRTVNNWFHNHRTRQKSSNKETGGSGSVPPSPTIGNWQQDLANMLETGNFFNFSDVLPTMVPVSLPSLFGNFEEENNDDDDDNSSVIFYFSEDLEKAESELPDLQRRCDHLKDLVAKLEQDLAASIWKGKAPQGEFVELKPDVSTLDLLQSVGEQQQRRQAEDDGQSDGSLLTIITAQRDRLIEKVNQLQEELNVEKHRGSVLQSQIEKVKDDNIQLIGKIRFLQSYDSNKSQPTSSTDVEQAYGDEYQNRLDPFRKFTQTENQKTYTKLKIHDKATLKIGKAIMTSPSARLMFFFYLVILHLLVFAVLYRFAFTESCERDFQQDCVEKFEQHMRQHHPKG</sequence>
<feature type="compositionally biased region" description="Low complexity" evidence="21">
    <location>
        <begin position="617"/>
        <end position="638"/>
    </location>
</feature>
<evidence type="ECO:0000256" key="10">
    <source>
        <dbReference type="ARBA" id="ARBA00023034"/>
    </source>
</evidence>
<evidence type="ECO:0000313" key="25">
    <source>
        <dbReference type="EMBL" id="PAV73553.1"/>
    </source>
</evidence>
<dbReference type="OrthoDB" id="10257567at2759"/>
<evidence type="ECO:0000259" key="23">
    <source>
        <dbReference type="PROSITE" id="PS50071"/>
    </source>
</evidence>
<dbReference type="Proteomes" id="UP000218231">
    <property type="component" value="Unassembled WGS sequence"/>
</dbReference>
<keyword evidence="11 20" id="KW-0175">Coiled coil</keyword>
<dbReference type="Pfam" id="PF08172">
    <property type="entry name" value="CASP_C"/>
    <property type="match status" value="1"/>
</dbReference>
<dbReference type="Pfam" id="PF25398">
    <property type="entry name" value="CUX1_N"/>
    <property type="match status" value="1"/>
</dbReference>
<comment type="similarity">
    <text evidence="3">Belongs to the CASP family.</text>
</comment>
<comment type="subcellular location">
    <subcellularLocation>
        <location evidence="2">Golgi apparatus membrane</location>
        <topology evidence="2">Single-pass type IV membrane protein</topology>
    </subcellularLocation>
    <subcellularLocation>
        <location evidence="1 17 18">Nucleus</location>
    </subcellularLocation>
</comment>
<keyword evidence="6 22" id="KW-0812">Transmembrane</keyword>
<organism evidence="25 26">
    <name type="scientific">Diploscapter pachys</name>
    <dbReference type="NCBI Taxonomy" id="2018661"/>
    <lineage>
        <taxon>Eukaryota</taxon>
        <taxon>Metazoa</taxon>
        <taxon>Ecdysozoa</taxon>
        <taxon>Nematoda</taxon>
        <taxon>Chromadorea</taxon>
        <taxon>Rhabditida</taxon>
        <taxon>Rhabditina</taxon>
        <taxon>Rhabditomorpha</taxon>
        <taxon>Rhabditoidea</taxon>
        <taxon>Rhabditidae</taxon>
        <taxon>Diploscapter</taxon>
    </lineage>
</organism>
<dbReference type="InterPro" id="IPR009057">
    <property type="entry name" value="Homeodomain-like_sf"/>
</dbReference>
<feature type="region of interest" description="Disordered" evidence="21">
    <location>
        <begin position="1200"/>
        <end position="1225"/>
    </location>
</feature>
<evidence type="ECO:0000256" key="5">
    <source>
        <dbReference type="ARBA" id="ARBA00022448"/>
    </source>
</evidence>
<feature type="DNA-binding region" description="Homeobox" evidence="17">
    <location>
        <begin position="1148"/>
        <end position="1207"/>
    </location>
</feature>
<feature type="compositionally biased region" description="Basic and acidic residues" evidence="21">
    <location>
        <begin position="848"/>
        <end position="860"/>
    </location>
</feature>
<dbReference type="FunFam" id="1.10.260.40:FF:000010">
    <property type="entry name" value="Cut-like homeobox 1a"/>
    <property type="match status" value="1"/>
</dbReference>
<gene>
    <name evidence="25" type="ORF">WR25_12015</name>
</gene>
<feature type="coiled-coil region" evidence="20">
    <location>
        <begin position="347"/>
        <end position="420"/>
    </location>
</feature>
<evidence type="ECO:0000256" key="21">
    <source>
        <dbReference type="SAM" id="MobiDB-lite"/>
    </source>
</evidence>
<proteinExistence type="inferred from homology"/>
<dbReference type="GO" id="GO:0005634">
    <property type="term" value="C:nucleus"/>
    <property type="evidence" value="ECO:0007669"/>
    <property type="project" value="UniProtKB-SubCell"/>
</dbReference>
<feature type="domain" description="CUT" evidence="24">
    <location>
        <begin position="683"/>
        <end position="770"/>
    </location>
</feature>
<feature type="compositionally biased region" description="Low complexity" evidence="21">
    <location>
        <begin position="592"/>
        <end position="609"/>
    </location>
</feature>
<evidence type="ECO:0000256" key="16">
    <source>
        <dbReference type="ARBA" id="ARBA00023242"/>
    </source>
</evidence>
<dbReference type="PANTHER" id="PTHR14043">
    <property type="entry name" value="CCAAT DISPLACEMENT PROTEIN-RELATED"/>
    <property type="match status" value="1"/>
</dbReference>
<feature type="coiled-coil region" evidence="20">
    <location>
        <begin position="1360"/>
        <end position="1387"/>
    </location>
</feature>
<feature type="region of interest" description="Disordered" evidence="21">
    <location>
        <begin position="774"/>
        <end position="816"/>
    </location>
</feature>
<evidence type="ECO:0000259" key="24">
    <source>
        <dbReference type="PROSITE" id="PS51042"/>
    </source>
</evidence>
<comment type="similarity">
    <text evidence="4 19">Belongs to the CUT homeobox family.</text>
</comment>
<name>A0A2A2KI52_9BILA</name>
<keyword evidence="7" id="KW-0677">Repeat</keyword>